<accession>A0A654ZRF0</accession>
<dbReference type="EMBL" id="CSBK01002403">
    <property type="protein sequence ID" value="COZ79318.1"/>
    <property type="molecule type" value="Genomic_DNA"/>
</dbReference>
<dbReference type="AlphaFoldDB" id="A0A654ZRF0"/>
<dbReference type="Proteomes" id="UP000039021">
    <property type="component" value="Unassembled WGS sequence"/>
</dbReference>
<gene>
    <name evidence="2" type="ORF">ERS007739_04137</name>
</gene>
<proteinExistence type="predicted"/>
<evidence type="ECO:0000313" key="2">
    <source>
        <dbReference type="EMBL" id="COZ79318.1"/>
    </source>
</evidence>
<comment type="caution">
    <text evidence="2">The sequence shown here is derived from an EMBL/GenBank/DDBJ whole genome shotgun (WGS) entry which is preliminary data.</text>
</comment>
<organism evidence="2 3">
    <name type="scientific">Mycobacterium tuberculosis</name>
    <dbReference type="NCBI Taxonomy" id="1773"/>
    <lineage>
        <taxon>Bacteria</taxon>
        <taxon>Bacillati</taxon>
        <taxon>Actinomycetota</taxon>
        <taxon>Actinomycetes</taxon>
        <taxon>Mycobacteriales</taxon>
        <taxon>Mycobacteriaceae</taxon>
        <taxon>Mycobacterium</taxon>
        <taxon>Mycobacterium tuberculosis complex</taxon>
    </lineage>
</organism>
<name>A0A654ZRF0_MYCTX</name>
<protein>
    <submittedName>
        <fullName evidence="2">Uncharacterized protein</fullName>
    </submittedName>
</protein>
<feature type="compositionally biased region" description="Basic residues" evidence="1">
    <location>
        <begin position="47"/>
        <end position="58"/>
    </location>
</feature>
<reference evidence="3" key="1">
    <citation type="submission" date="2015-03" db="EMBL/GenBank/DDBJ databases">
        <authorList>
            <consortium name="Pathogen Informatics"/>
        </authorList>
    </citation>
    <scope>NUCLEOTIDE SEQUENCE [LARGE SCALE GENOMIC DNA]</scope>
    <source>
        <strain evidence="3">N09902308</strain>
    </source>
</reference>
<feature type="region of interest" description="Disordered" evidence="1">
    <location>
        <begin position="47"/>
        <end position="71"/>
    </location>
</feature>
<evidence type="ECO:0000256" key="1">
    <source>
        <dbReference type="SAM" id="MobiDB-lite"/>
    </source>
</evidence>
<evidence type="ECO:0000313" key="3">
    <source>
        <dbReference type="Proteomes" id="UP000039021"/>
    </source>
</evidence>
<sequence length="71" mass="8276">MVMTSLLLVISSATANSLMTLRHSRGREPTHRIRTPSFFRVSRRRRTTSRLKPIRKRTSSGERFQFSVEKA</sequence>